<evidence type="ECO:0000313" key="6">
    <source>
        <dbReference type="EMBL" id="QNM86372.1"/>
    </source>
</evidence>
<dbReference type="RefSeq" id="WP_187483253.1">
    <property type="nucleotide sequence ID" value="NZ_CP060695.1"/>
</dbReference>
<dbReference type="PROSITE" id="PS51192">
    <property type="entry name" value="HELICASE_ATP_BIND_1"/>
    <property type="match status" value="1"/>
</dbReference>
<evidence type="ECO:0000256" key="3">
    <source>
        <dbReference type="ARBA" id="ARBA00022806"/>
    </source>
</evidence>
<dbReference type="GO" id="GO:0003676">
    <property type="term" value="F:nucleic acid binding"/>
    <property type="evidence" value="ECO:0007669"/>
    <property type="project" value="InterPro"/>
</dbReference>
<dbReference type="Pfam" id="PF00270">
    <property type="entry name" value="DEAD"/>
    <property type="match status" value="1"/>
</dbReference>
<dbReference type="KEGG" id="ppec:H9W90_04405"/>
<proteinExistence type="predicted"/>
<reference evidence="6 7" key="1">
    <citation type="submission" date="2020-08" db="EMBL/GenBank/DDBJ databases">
        <title>Polaribacter sp. L12M9 isolated from gut of the Korean scallop.</title>
        <authorList>
            <person name="Jeong Y.S."/>
        </authorList>
    </citation>
    <scope>NUCLEOTIDE SEQUENCE [LARGE SCALE GENOMIC DNA]</scope>
    <source>
        <strain evidence="6 7">L12M9</strain>
    </source>
</reference>
<keyword evidence="2" id="KW-0378">Hydrolase</keyword>
<evidence type="ECO:0000256" key="2">
    <source>
        <dbReference type="ARBA" id="ARBA00022801"/>
    </source>
</evidence>
<accession>A0A7G9LCM3</accession>
<dbReference type="InterPro" id="IPR011545">
    <property type="entry name" value="DEAD/DEAH_box_helicase_dom"/>
</dbReference>
<evidence type="ECO:0000313" key="7">
    <source>
        <dbReference type="Proteomes" id="UP000515808"/>
    </source>
</evidence>
<dbReference type="GO" id="GO:0004386">
    <property type="term" value="F:helicase activity"/>
    <property type="evidence" value="ECO:0007669"/>
    <property type="project" value="UniProtKB-KW"/>
</dbReference>
<evidence type="ECO:0000259" key="5">
    <source>
        <dbReference type="PROSITE" id="PS51192"/>
    </source>
</evidence>
<dbReference type="PANTHER" id="PTHR47960">
    <property type="entry name" value="DEAD-BOX ATP-DEPENDENT RNA HELICASE 50"/>
    <property type="match status" value="1"/>
</dbReference>
<dbReference type="GO" id="GO:0016787">
    <property type="term" value="F:hydrolase activity"/>
    <property type="evidence" value="ECO:0007669"/>
    <property type="project" value="UniProtKB-KW"/>
</dbReference>
<keyword evidence="3 6" id="KW-0347">Helicase</keyword>
<keyword evidence="4" id="KW-0067">ATP-binding</keyword>
<dbReference type="GO" id="GO:0005524">
    <property type="term" value="F:ATP binding"/>
    <property type="evidence" value="ECO:0007669"/>
    <property type="project" value="UniProtKB-KW"/>
</dbReference>
<organism evidence="6 7">
    <name type="scientific">Polaribacter pectinis</name>
    <dbReference type="NCBI Taxonomy" id="2738844"/>
    <lineage>
        <taxon>Bacteria</taxon>
        <taxon>Pseudomonadati</taxon>
        <taxon>Bacteroidota</taxon>
        <taxon>Flavobacteriia</taxon>
        <taxon>Flavobacteriales</taxon>
        <taxon>Flavobacteriaceae</taxon>
    </lineage>
</organism>
<dbReference type="AlphaFoldDB" id="A0A7G9LCM3"/>
<dbReference type="InterPro" id="IPR027417">
    <property type="entry name" value="P-loop_NTPase"/>
</dbReference>
<dbReference type="EMBL" id="CP060695">
    <property type="protein sequence ID" value="QNM86372.1"/>
    <property type="molecule type" value="Genomic_DNA"/>
</dbReference>
<dbReference type="InterPro" id="IPR014001">
    <property type="entry name" value="Helicase_ATP-bd"/>
</dbReference>
<evidence type="ECO:0000256" key="4">
    <source>
        <dbReference type="ARBA" id="ARBA00022840"/>
    </source>
</evidence>
<name>A0A7G9LCM3_9FLAO</name>
<keyword evidence="1" id="KW-0547">Nucleotide-binding</keyword>
<keyword evidence="7" id="KW-1185">Reference proteome</keyword>
<gene>
    <name evidence="6" type="ORF">H9W90_04405</name>
</gene>
<evidence type="ECO:0000256" key="1">
    <source>
        <dbReference type="ARBA" id="ARBA00022741"/>
    </source>
</evidence>
<dbReference type="Gene3D" id="3.40.50.300">
    <property type="entry name" value="P-loop containing nucleotide triphosphate hydrolases"/>
    <property type="match status" value="1"/>
</dbReference>
<dbReference type="Proteomes" id="UP000515808">
    <property type="component" value="Chromosome"/>
</dbReference>
<sequence length="203" mass="23069">MPFKKLHSHIKEVLEQQEITTPTPFQKASIPTIKSGANVFCTAEENSGKTTTLILTTLNKLKCEEVGTAPRAIVLVADNDKALELYDLFITYTRRSSLRVYVANEREHIDLLKSEIFEGVDVLISTPKTMHKLMLLEGVNTTQVKILSIDDAEFLTQKTNSADVISITQSIHKCQFVMYCEKMNPNLKRFEDYFMLHARKVSV</sequence>
<protein>
    <submittedName>
        <fullName evidence="6">DEAD/DEAH box helicase</fullName>
    </submittedName>
</protein>
<dbReference type="SUPFAM" id="SSF52540">
    <property type="entry name" value="P-loop containing nucleoside triphosphate hydrolases"/>
    <property type="match status" value="1"/>
</dbReference>
<feature type="domain" description="Helicase ATP-binding" evidence="5">
    <location>
        <begin position="30"/>
        <end position="178"/>
    </location>
</feature>